<protein>
    <submittedName>
        <fullName evidence="2">Excinuclease ABC subunit A</fullName>
    </submittedName>
</protein>
<dbReference type="EMBL" id="CP058350">
    <property type="protein sequence ID" value="QLF70529.1"/>
    <property type="molecule type" value="Genomic_DNA"/>
</dbReference>
<gene>
    <name evidence="2" type="ORF">FE840_013845</name>
</gene>
<dbReference type="Proteomes" id="UP000308530">
    <property type="component" value="Chromosome"/>
</dbReference>
<proteinExistence type="predicted"/>
<keyword evidence="1" id="KW-0812">Transmembrane</keyword>
<feature type="transmembrane region" description="Helical" evidence="1">
    <location>
        <begin position="111"/>
        <end position="136"/>
    </location>
</feature>
<evidence type="ECO:0000256" key="1">
    <source>
        <dbReference type="SAM" id="Phobius"/>
    </source>
</evidence>
<evidence type="ECO:0000313" key="3">
    <source>
        <dbReference type="Proteomes" id="UP000308530"/>
    </source>
</evidence>
<keyword evidence="1" id="KW-0472">Membrane</keyword>
<name>A0ABX6QPW5_9HYPH</name>
<keyword evidence="1" id="KW-1133">Transmembrane helix</keyword>
<keyword evidence="3" id="KW-1185">Reference proteome</keyword>
<sequence length="145" mass="15355">MSIHSAISLLKFGSIVVILIGLLVAVGAHPATALPATWLVDLAFLPFDGGQAVGDEAARLLAAIGGGVMVGWGVVMWRMTTLLVPVDPALARRLFLEGMFAWYAVDSTCSYLAGAYFNIPANTVLLAMIIVPAWMLPQQTRLAST</sequence>
<dbReference type="RefSeq" id="WP_138286083.1">
    <property type="nucleotide sequence ID" value="NZ_CP058350.1"/>
</dbReference>
<feature type="transmembrane region" description="Helical" evidence="1">
    <location>
        <begin position="57"/>
        <end position="77"/>
    </location>
</feature>
<evidence type="ECO:0000313" key="2">
    <source>
        <dbReference type="EMBL" id="QLF70529.1"/>
    </source>
</evidence>
<reference evidence="2 3" key="1">
    <citation type="submission" date="2020-06" db="EMBL/GenBank/DDBJ databases">
        <title>Genome sequence of Rhizobium sp strain ADMK78.</title>
        <authorList>
            <person name="Rahi P."/>
        </authorList>
    </citation>
    <scope>NUCLEOTIDE SEQUENCE [LARGE SCALE GENOMIC DNA]</scope>
    <source>
        <strain evidence="2 3">ADMK78</strain>
    </source>
</reference>
<organism evidence="2 3">
    <name type="scientific">Peteryoungia desertarenae</name>
    <dbReference type="NCBI Taxonomy" id="1813451"/>
    <lineage>
        <taxon>Bacteria</taxon>
        <taxon>Pseudomonadati</taxon>
        <taxon>Pseudomonadota</taxon>
        <taxon>Alphaproteobacteria</taxon>
        <taxon>Hyphomicrobiales</taxon>
        <taxon>Rhizobiaceae</taxon>
        <taxon>Peteryoungia</taxon>
    </lineage>
</organism>
<accession>A0ABX6QPW5</accession>